<evidence type="ECO:0000313" key="3">
    <source>
        <dbReference type="EMBL" id="EQB10526.1"/>
    </source>
</evidence>
<evidence type="ECO:0000256" key="1">
    <source>
        <dbReference type="SAM" id="MobiDB-lite"/>
    </source>
</evidence>
<comment type="caution">
    <text evidence="3">The sequence shown here is derived from an EMBL/GenBank/DDBJ whole genome shotgun (WGS) entry which is preliminary data.</text>
</comment>
<keyword evidence="2" id="KW-0812">Transmembrane</keyword>
<dbReference type="eggNOG" id="ENOG5031EH6">
    <property type="taxonomic scope" value="Bacteria"/>
</dbReference>
<reference evidence="3 4" key="1">
    <citation type="journal article" date="2013" name="Genome Announc.">
        <title>Genome Sequence of Novosphingobium lindaniclasticum LE124T, Isolated from a Hexachlorocyclohexane Dumpsite.</title>
        <authorList>
            <person name="Saxena A."/>
            <person name="Nayyar N."/>
            <person name="Sangwan N."/>
            <person name="Kumari R."/>
            <person name="Khurana J.P."/>
            <person name="Lal R."/>
        </authorList>
    </citation>
    <scope>NUCLEOTIDE SEQUENCE [LARGE SCALE GENOMIC DNA]</scope>
    <source>
        <strain evidence="3 4">LE124</strain>
    </source>
</reference>
<organism evidence="3 4">
    <name type="scientific">Novosphingobium lindaniclasticum LE124</name>
    <dbReference type="NCBI Taxonomy" id="1096930"/>
    <lineage>
        <taxon>Bacteria</taxon>
        <taxon>Pseudomonadati</taxon>
        <taxon>Pseudomonadota</taxon>
        <taxon>Alphaproteobacteria</taxon>
        <taxon>Sphingomonadales</taxon>
        <taxon>Sphingomonadaceae</taxon>
        <taxon>Novosphingobium</taxon>
    </lineage>
</organism>
<gene>
    <name evidence="3" type="ORF">L284_16935</name>
</gene>
<evidence type="ECO:0000313" key="4">
    <source>
        <dbReference type="Proteomes" id="UP000015527"/>
    </source>
</evidence>
<dbReference type="EMBL" id="ATHL01000108">
    <property type="protein sequence ID" value="EQB10526.1"/>
    <property type="molecule type" value="Genomic_DNA"/>
</dbReference>
<evidence type="ECO:0000256" key="2">
    <source>
        <dbReference type="SAM" id="Phobius"/>
    </source>
</evidence>
<keyword evidence="4" id="KW-1185">Reference proteome</keyword>
<protein>
    <submittedName>
        <fullName evidence="3">Uncharacterized protein</fullName>
    </submittedName>
</protein>
<dbReference type="PATRIC" id="fig|1096930.3.peg.3361"/>
<proteinExistence type="predicted"/>
<keyword evidence="2" id="KW-1133">Transmembrane helix</keyword>
<sequence length="580" mass="61188">MWFAALFGVGSIIVSPALLERIVGATGLAKLMPMAAPPLGTTARILFALALTGLGGLIGLLAGRRVAQAAEEAPPRMPFTGLEDDRADRAAEAAISDAEKVEDAAPAFPRRRRAFPLVTDDAAPLHGQEIDEPAEEPSPILNLSELDLEGIEAAGLTDPQLSPTHQAYLRPTLDDGGKDGAGSLETVETVSAEWSIANPDLAPAAQGVIADTPSAEGEQAADDADDHGPFGRIPEWLEPREEQHSFSPAAWAESLDEVAEPAAPTVAPEDLSNRLFEAYSRSLSGSGEAQEVRPLFPSDPADRTSSPLVGTAPHAAARIAGADLEDLSHVELLERLSLAMEQERRRLSAAAEQNGAEPERFAPSADVPEMPSPTFATLAFSTAQSSLPRPASVAPFAAPLRPVSDEQAEGADFVQSAAPRIPAALRPVAFDAFAQDDADDALPGYVPPRHISLATPLSAQFESTPEAIGNTDETDSGKSAKYAAFDTLSTDFHYAEAAEDDEEEAVLERGYSSLLNLTRQTPRQNFVRFEDADSPGGELSEPVGSNDHRPFDPPSGSNPDETEKALRAALATLQRMSGAA</sequence>
<name>T0H2E9_9SPHN</name>
<dbReference type="Proteomes" id="UP000015527">
    <property type="component" value="Unassembled WGS sequence"/>
</dbReference>
<keyword evidence="2" id="KW-0472">Membrane</keyword>
<dbReference type="AlphaFoldDB" id="T0H2E9"/>
<feature type="region of interest" description="Disordered" evidence="1">
    <location>
        <begin position="526"/>
        <end position="563"/>
    </location>
</feature>
<feature type="region of interest" description="Disordered" evidence="1">
    <location>
        <begin position="287"/>
        <end position="307"/>
    </location>
</feature>
<accession>T0H2E9</accession>
<feature type="transmembrane region" description="Helical" evidence="2">
    <location>
        <begin position="43"/>
        <end position="62"/>
    </location>
</feature>
<feature type="region of interest" description="Disordered" evidence="1">
    <location>
        <begin position="347"/>
        <end position="367"/>
    </location>
</feature>